<organism evidence="2 3">
    <name type="scientific">Clostridium drakei</name>
    <dbReference type="NCBI Taxonomy" id="332101"/>
    <lineage>
        <taxon>Bacteria</taxon>
        <taxon>Bacillati</taxon>
        <taxon>Bacillota</taxon>
        <taxon>Clostridia</taxon>
        <taxon>Eubacteriales</taxon>
        <taxon>Clostridiaceae</taxon>
        <taxon>Clostridium</taxon>
    </lineage>
</organism>
<proteinExistence type="predicted"/>
<feature type="domain" description="4Fe-4S ferredoxin-type" evidence="1">
    <location>
        <begin position="4"/>
        <end position="33"/>
    </location>
</feature>
<name>A0A2U8DYM8_9CLOT</name>
<evidence type="ECO:0000313" key="2">
    <source>
        <dbReference type="EMBL" id="AWI07826.1"/>
    </source>
</evidence>
<evidence type="ECO:0000259" key="1">
    <source>
        <dbReference type="PROSITE" id="PS51379"/>
    </source>
</evidence>
<gene>
    <name evidence="2" type="ORF">B9W14_19665</name>
</gene>
<dbReference type="PANTHER" id="PTHR43122">
    <property type="entry name" value="FERREDOXIN SUBUNIT OF PYRUVATE:FLAVODOXIN OXIDOREDUCTASE-RELATED"/>
    <property type="match status" value="1"/>
</dbReference>
<keyword evidence="3" id="KW-1185">Reference proteome</keyword>
<dbReference type="AlphaFoldDB" id="A0A2U8DYM8"/>
<dbReference type="Proteomes" id="UP000244910">
    <property type="component" value="Chromosome"/>
</dbReference>
<dbReference type="Pfam" id="PF12838">
    <property type="entry name" value="Fer4_7"/>
    <property type="match status" value="1"/>
</dbReference>
<dbReference type="KEGG" id="cdrk:B9W14_19665"/>
<feature type="domain" description="4Fe-4S ferredoxin-type" evidence="1">
    <location>
        <begin position="41"/>
        <end position="69"/>
    </location>
</feature>
<dbReference type="OrthoDB" id="9804603at2"/>
<protein>
    <submittedName>
        <fullName evidence="2">2-oxoacid:acceptor oxidoreductase</fullName>
    </submittedName>
</protein>
<dbReference type="InterPro" id="IPR017896">
    <property type="entry name" value="4Fe4S_Fe-S-bd"/>
</dbReference>
<dbReference type="Gene3D" id="3.30.70.20">
    <property type="match status" value="1"/>
</dbReference>
<dbReference type="PROSITE" id="PS51379">
    <property type="entry name" value="4FE4S_FER_2"/>
    <property type="match status" value="2"/>
</dbReference>
<dbReference type="EMBL" id="CP020953">
    <property type="protein sequence ID" value="AWI07826.1"/>
    <property type="molecule type" value="Genomic_DNA"/>
</dbReference>
<sequence>MKMAKVEIRSESCKSCQYCIKFCPKGVLAVGHEVNSKGYEYVVPVNMDACIGCCMCARMCPDAAIEVYK</sequence>
<dbReference type="SUPFAM" id="SSF54862">
    <property type="entry name" value="4Fe-4S ferredoxins"/>
    <property type="match status" value="1"/>
</dbReference>
<reference evidence="3" key="1">
    <citation type="submission" date="2017-04" db="EMBL/GenBank/DDBJ databases">
        <authorList>
            <person name="Song Y."/>
            <person name="Cho B.-K."/>
        </authorList>
    </citation>
    <scope>NUCLEOTIDE SEQUENCE [LARGE SCALE GENOMIC DNA]</scope>
    <source>
        <strain evidence="3">SL1</strain>
    </source>
</reference>
<evidence type="ECO:0000313" key="3">
    <source>
        <dbReference type="Proteomes" id="UP000244910"/>
    </source>
</evidence>
<dbReference type="PANTHER" id="PTHR43122:SF1">
    <property type="entry name" value="IRON-SULFUR-BINDING PROTEIN"/>
    <property type="match status" value="1"/>
</dbReference>
<accession>A0A2U8DYM8</accession>